<reference evidence="3" key="1">
    <citation type="submission" date="2019-12" db="EMBL/GenBank/DDBJ databases">
        <title>Genome sequence of Babesia ovis.</title>
        <authorList>
            <person name="Yamagishi J."/>
            <person name="Sevinc F."/>
            <person name="Xuan X."/>
        </authorList>
    </citation>
    <scope>NUCLEOTIDE SEQUENCE</scope>
    <source>
        <strain evidence="3">Selcuk</strain>
    </source>
</reference>
<gene>
    <name evidence="3" type="ORF">BaOVIS_001020</name>
</gene>
<dbReference type="EMBL" id="BLIY01000001">
    <property type="protein sequence ID" value="GFE52698.1"/>
    <property type="molecule type" value="Genomic_DNA"/>
</dbReference>
<feature type="coiled-coil region" evidence="1">
    <location>
        <begin position="13"/>
        <end position="40"/>
    </location>
</feature>
<comment type="caution">
    <text evidence="3">The sequence shown here is derived from an EMBL/GenBank/DDBJ whole genome shotgun (WGS) entry which is preliminary data.</text>
</comment>
<accession>A0A9W5T9J3</accession>
<proteinExistence type="predicted"/>
<evidence type="ECO:0000256" key="2">
    <source>
        <dbReference type="SAM" id="MobiDB-lite"/>
    </source>
</evidence>
<feature type="compositionally biased region" description="Polar residues" evidence="2">
    <location>
        <begin position="168"/>
        <end position="184"/>
    </location>
</feature>
<sequence length="596" mass="65125">MEKEGTEIAAKRRVDAAKLRNNLERSIEAHKRRLERARLSKVDKSGRLCECKKCDVTSMKPSMRCTKNGAKNLGGDSLKPIASKSVRTQPMSPRTNVKPVARECNLTGRVNNGVRGAKTNVDRINGMKSQSGTPKTGRTCEGGNAVDGDLIESDSECVTTRNVEKQDQMVQTETLSSGRLSGRSQPEDASPSTNSIPDIDVSRVARRLESIRIVDSMGEEHRIDTASLETRILTVVDKIVRDKLETERNIEEAEKVALESKEEVLSPPIMGDAEKVECSTATCRKDEDVVKVRDVDEQKGVFGALFNYITCVPSKTPEYNADMKEQISSVKNVPAVGESTTTPQSVVALSQIKIEDGAQETNRFFLCGDGRKAGECWNASKTDAGSVVSDGPIDAPISHGNQTVLIDNAVLHNNMVHLPPMGMGAVPMKHVHRFVNMAETDSRMVHVNQPMPRVNGGCHHLPFATVPHVYNPNSNFYFGNGIQEPVNVGGLSGCRTRQSTSVPRKQPFSRRNNTSATTKPPVITPRIGYNPKINAALQYLPSSMLPQGQNASHVTGIGPVCMTNPPFRLLPRQPTGIFYSRNTGRAYGKQVQAAML</sequence>
<evidence type="ECO:0000313" key="4">
    <source>
        <dbReference type="Proteomes" id="UP001057455"/>
    </source>
</evidence>
<feature type="coiled-coil region" evidence="1">
    <location>
        <begin position="236"/>
        <end position="263"/>
    </location>
</feature>
<feature type="compositionally biased region" description="Polar residues" evidence="2">
    <location>
        <begin position="127"/>
        <end position="136"/>
    </location>
</feature>
<name>A0A9W5T9J3_BABOV</name>
<feature type="region of interest" description="Disordered" evidence="2">
    <location>
        <begin position="160"/>
        <end position="197"/>
    </location>
</feature>
<evidence type="ECO:0000313" key="3">
    <source>
        <dbReference type="EMBL" id="GFE52698.1"/>
    </source>
</evidence>
<dbReference type="OrthoDB" id="365614at2759"/>
<keyword evidence="1" id="KW-0175">Coiled coil</keyword>
<dbReference type="Proteomes" id="UP001057455">
    <property type="component" value="Unassembled WGS sequence"/>
</dbReference>
<evidence type="ECO:0000256" key="1">
    <source>
        <dbReference type="SAM" id="Coils"/>
    </source>
</evidence>
<feature type="region of interest" description="Disordered" evidence="2">
    <location>
        <begin position="124"/>
        <end position="146"/>
    </location>
</feature>
<keyword evidence="4" id="KW-1185">Reference proteome</keyword>
<protein>
    <submittedName>
        <fullName evidence="3">Interleukin enhancer-binding factor 3 homolog isoform X1, putative</fullName>
    </submittedName>
</protein>
<feature type="compositionally biased region" description="Polar residues" evidence="2">
    <location>
        <begin position="495"/>
        <end position="518"/>
    </location>
</feature>
<dbReference type="AlphaFoldDB" id="A0A9W5T9J3"/>
<organism evidence="3 4">
    <name type="scientific">Babesia ovis</name>
    <dbReference type="NCBI Taxonomy" id="5869"/>
    <lineage>
        <taxon>Eukaryota</taxon>
        <taxon>Sar</taxon>
        <taxon>Alveolata</taxon>
        <taxon>Apicomplexa</taxon>
        <taxon>Aconoidasida</taxon>
        <taxon>Piroplasmida</taxon>
        <taxon>Babesiidae</taxon>
        <taxon>Babesia</taxon>
    </lineage>
</organism>
<feature type="region of interest" description="Disordered" evidence="2">
    <location>
        <begin position="495"/>
        <end position="525"/>
    </location>
</feature>